<protein>
    <submittedName>
        <fullName evidence="3">ComF family protein</fullName>
    </submittedName>
</protein>
<dbReference type="SUPFAM" id="SSF53271">
    <property type="entry name" value="PRTase-like"/>
    <property type="match status" value="1"/>
</dbReference>
<organism evidence="3 4">
    <name type="scientific">Candidatus Desulfatibia profunda</name>
    <dbReference type="NCBI Taxonomy" id="2841695"/>
    <lineage>
        <taxon>Bacteria</taxon>
        <taxon>Pseudomonadati</taxon>
        <taxon>Thermodesulfobacteriota</taxon>
        <taxon>Desulfobacteria</taxon>
        <taxon>Desulfobacterales</taxon>
        <taxon>Desulfobacterales incertae sedis</taxon>
        <taxon>Candidatus Desulfatibia</taxon>
    </lineage>
</organism>
<name>A0A8J6NN60_9BACT</name>
<sequence length="281" mass="31409">MKPRIEDRSMLRRIARVFKDALFPSRCLVCGSFFQHDSNPNSALTAEVLRGGAIPDIERMMAPLLCPVCSRGFVKVESPMCSVCGIMFKSRAGEDHICGECLASPKRFKMARSLGVYERMLLKVIHRMKYGGKVQAARPVGTLLFFALIRYWATGTIDLVIPVPLHARKMRMRGFNQSFLLVRSWGAIAEALKIKLPHITVDRSILFRKRWTEPQTGLGRKKRLTNIRNAFGVCDPTKIAGKRILLVDDVYTTGATVNECAKTLLDAGAQRVDVLTLAQAT</sequence>
<dbReference type="Gene3D" id="3.40.50.2020">
    <property type="match status" value="1"/>
</dbReference>
<proteinExistence type="inferred from homology"/>
<evidence type="ECO:0000256" key="1">
    <source>
        <dbReference type="ARBA" id="ARBA00008007"/>
    </source>
</evidence>
<comment type="caution">
    <text evidence="3">The sequence shown here is derived from an EMBL/GenBank/DDBJ whole genome shotgun (WGS) entry which is preliminary data.</text>
</comment>
<dbReference type="InterPro" id="IPR000836">
    <property type="entry name" value="PRTase_dom"/>
</dbReference>
<dbReference type="PANTHER" id="PTHR47505">
    <property type="entry name" value="DNA UTILIZATION PROTEIN YHGH"/>
    <property type="match status" value="1"/>
</dbReference>
<dbReference type="EMBL" id="JACNJH010000286">
    <property type="protein sequence ID" value="MBC8363302.1"/>
    <property type="molecule type" value="Genomic_DNA"/>
</dbReference>
<feature type="domain" description="Phosphoribosyltransferase" evidence="2">
    <location>
        <begin position="207"/>
        <end position="278"/>
    </location>
</feature>
<reference evidence="3 4" key="1">
    <citation type="submission" date="2020-08" db="EMBL/GenBank/DDBJ databases">
        <title>Bridging the membrane lipid divide: bacteria of the FCB group superphylum have the potential to synthesize archaeal ether lipids.</title>
        <authorList>
            <person name="Villanueva L."/>
            <person name="Von Meijenfeldt F.A.B."/>
            <person name="Westbye A.B."/>
            <person name="Yadav S."/>
            <person name="Hopmans E.C."/>
            <person name="Dutilh B.E."/>
            <person name="Sinninghe Damste J.S."/>
        </authorList>
    </citation>
    <scope>NUCLEOTIDE SEQUENCE [LARGE SCALE GENOMIC DNA]</scope>
    <source>
        <strain evidence="3">NIOZ-UU30</strain>
    </source>
</reference>
<dbReference type="CDD" id="cd06223">
    <property type="entry name" value="PRTases_typeI"/>
    <property type="match status" value="1"/>
</dbReference>
<dbReference type="AlphaFoldDB" id="A0A8J6NN60"/>
<dbReference type="Proteomes" id="UP000603434">
    <property type="component" value="Unassembled WGS sequence"/>
</dbReference>
<comment type="similarity">
    <text evidence="1">Belongs to the ComF/GntX family.</text>
</comment>
<evidence type="ECO:0000259" key="2">
    <source>
        <dbReference type="Pfam" id="PF00156"/>
    </source>
</evidence>
<evidence type="ECO:0000313" key="3">
    <source>
        <dbReference type="EMBL" id="MBC8363302.1"/>
    </source>
</evidence>
<dbReference type="Pfam" id="PF00156">
    <property type="entry name" value="Pribosyltran"/>
    <property type="match status" value="1"/>
</dbReference>
<accession>A0A8J6NN60</accession>
<dbReference type="InterPro" id="IPR029057">
    <property type="entry name" value="PRTase-like"/>
</dbReference>
<dbReference type="InterPro" id="IPR051910">
    <property type="entry name" value="ComF/GntX_DNA_util-trans"/>
</dbReference>
<gene>
    <name evidence="3" type="ORF">H8E23_18125</name>
</gene>
<evidence type="ECO:0000313" key="4">
    <source>
        <dbReference type="Proteomes" id="UP000603434"/>
    </source>
</evidence>
<dbReference type="PANTHER" id="PTHR47505:SF1">
    <property type="entry name" value="DNA UTILIZATION PROTEIN YHGH"/>
    <property type="match status" value="1"/>
</dbReference>